<feature type="transmembrane region" description="Helical" evidence="1">
    <location>
        <begin position="21"/>
        <end position="39"/>
    </location>
</feature>
<keyword evidence="1" id="KW-1133">Transmembrane helix</keyword>
<dbReference type="GO" id="GO:0005886">
    <property type="term" value="C:plasma membrane"/>
    <property type="evidence" value="ECO:0007669"/>
    <property type="project" value="TreeGrafter"/>
</dbReference>
<sequence>MRTINKFLEMDSRADRVSTTVTRIGLVVVLIWIGSIKSLDYEDEGIVPFVANGPLMGFF</sequence>
<dbReference type="InterPro" id="IPR007339">
    <property type="entry name" value="RclC-like"/>
</dbReference>
<dbReference type="Proteomes" id="UP000676194">
    <property type="component" value="Chromosome"/>
</dbReference>
<dbReference type="KEGG" id="tsph:KIH39_23140"/>
<dbReference type="EMBL" id="CP074694">
    <property type="protein sequence ID" value="QVL31704.1"/>
    <property type="molecule type" value="Genomic_DNA"/>
</dbReference>
<evidence type="ECO:0000313" key="3">
    <source>
        <dbReference type="Proteomes" id="UP000676194"/>
    </source>
</evidence>
<dbReference type="PANTHER" id="PTHR40106:SF1">
    <property type="entry name" value="INNER MEMBRANE PROTEIN RCLC"/>
    <property type="match status" value="1"/>
</dbReference>
<organism evidence="2 3">
    <name type="scientific">Telmatocola sphagniphila</name>
    <dbReference type="NCBI Taxonomy" id="1123043"/>
    <lineage>
        <taxon>Bacteria</taxon>
        <taxon>Pseudomonadati</taxon>
        <taxon>Planctomycetota</taxon>
        <taxon>Planctomycetia</taxon>
        <taxon>Gemmatales</taxon>
        <taxon>Gemmataceae</taxon>
    </lineage>
</organism>
<accession>A0A8E6B5L6</accession>
<evidence type="ECO:0000313" key="2">
    <source>
        <dbReference type="EMBL" id="QVL31704.1"/>
    </source>
</evidence>
<keyword evidence="3" id="KW-1185">Reference proteome</keyword>
<keyword evidence="1" id="KW-0472">Membrane</keyword>
<gene>
    <name evidence="2" type="ORF">KIH39_23140</name>
</gene>
<dbReference type="GO" id="GO:1901530">
    <property type="term" value="P:response to hypochlorite"/>
    <property type="evidence" value="ECO:0007669"/>
    <property type="project" value="TreeGrafter"/>
</dbReference>
<protein>
    <submittedName>
        <fullName evidence="2">DUF417 family protein</fullName>
    </submittedName>
</protein>
<dbReference type="PANTHER" id="PTHR40106">
    <property type="entry name" value="INNER MEMBRANE PROTEIN RCLC"/>
    <property type="match status" value="1"/>
</dbReference>
<dbReference type="AlphaFoldDB" id="A0A8E6B5L6"/>
<name>A0A8E6B5L6_9BACT</name>
<evidence type="ECO:0000256" key="1">
    <source>
        <dbReference type="SAM" id="Phobius"/>
    </source>
</evidence>
<dbReference type="Pfam" id="PF04224">
    <property type="entry name" value="DUF417"/>
    <property type="match status" value="1"/>
</dbReference>
<keyword evidence="1" id="KW-0812">Transmembrane</keyword>
<proteinExistence type="predicted"/>
<reference evidence="2" key="1">
    <citation type="submission" date="2021-05" db="EMBL/GenBank/DDBJ databases">
        <title>Complete genome sequence of the cellulolytic planctomycete Telmatocola sphagniphila SP2T and characterization of the first cellulase from planctomycetes.</title>
        <authorList>
            <person name="Rakitin A.L."/>
            <person name="Beletsky A.V."/>
            <person name="Naumoff D.G."/>
            <person name="Kulichevskaya I.S."/>
            <person name="Mardanov A.V."/>
            <person name="Ravin N.V."/>
            <person name="Dedysh S.N."/>
        </authorList>
    </citation>
    <scope>NUCLEOTIDE SEQUENCE</scope>
    <source>
        <strain evidence="2">SP2T</strain>
    </source>
</reference>